<reference evidence="1" key="1">
    <citation type="submission" date="2018-02" db="EMBL/GenBank/DDBJ databases">
        <title>Rhizophora mucronata_Transcriptome.</title>
        <authorList>
            <person name="Meera S.P."/>
            <person name="Sreeshan A."/>
            <person name="Augustine A."/>
        </authorList>
    </citation>
    <scope>NUCLEOTIDE SEQUENCE</scope>
    <source>
        <tissue evidence="1">Leaf</tissue>
    </source>
</reference>
<accession>A0A2P2N2W4</accession>
<proteinExistence type="predicted"/>
<protein>
    <submittedName>
        <fullName evidence="1">Uncharacterized protein</fullName>
    </submittedName>
</protein>
<dbReference type="EMBL" id="GGEC01056321">
    <property type="protein sequence ID" value="MBX36805.1"/>
    <property type="molecule type" value="Transcribed_RNA"/>
</dbReference>
<evidence type="ECO:0000313" key="1">
    <source>
        <dbReference type="EMBL" id="MBX36805.1"/>
    </source>
</evidence>
<sequence>MIIALTPEQYATFCHFGPANSSKGAVWLLAELTLQFLSMLITLC</sequence>
<name>A0A2P2N2W4_RHIMU</name>
<dbReference type="AlphaFoldDB" id="A0A2P2N2W4"/>
<organism evidence="1">
    <name type="scientific">Rhizophora mucronata</name>
    <name type="common">Asiatic mangrove</name>
    <dbReference type="NCBI Taxonomy" id="61149"/>
    <lineage>
        <taxon>Eukaryota</taxon>
        <taxon>Viridiplantae</taxon>
        <taxon>Streptophyta</taxon>
        <taxon>Embryophyta</taxon>
        <taxon>Tracheophyta</taxon>
        <taxon>Spermatophyta</taxon>
        <taxon>Magnoliopsida</taxon>
        <taxon>eudicotyledons</taxon>
        <taxon>Gunneridae</taxon>
        <taxon>Pentapetalae</taxon>
        <taxon>rosids</taxon>
        <taxon>fabids</taxon>
        <taxon>Malpighiales</taxon>
        <taxon>Rhizophoraceae</taxon>
        <taxon>Rhizophora</taxon>
    </lineage>
</organism>